<evidence type="ECO:0000313" key="3">
    <source>
        <dbReference type="Proteomes" id="UP000503349"/>
    </source>
</evidence>
<evidence type="ECO:0000256" key="1">
    <source>
        <dbReference type="SAM" id="Phobius"/>
    </source>
</evidence>
<keyword evidence="1" id="KW-1133">Transmembrane helix</keyword>
<organism evidence="2 3">
    <name type="scientific">Channa argus</name>
    <name type="common">Northern snakehead</name>
    <name type="synonym">Ophicephalus argus</name>
    <dbReference type="NCBI Taxonomy" id="215402"/>
    <lineage>
        <taxon>Eukaryota</taxon>
        <taxon>Metazoa</taxon>
        <taxon>Chordata</taxon>
        <taxon>Craniata</taxon>
        <taxon>Vertebrata</taxon>
        <taxon>Euteleostomi</taxon>
        <taxon>Actinopterygii</taxon>
        <taxon>Neopterygii</taxon>
        <taxon>Teleostei</taxon>
        <taxon>Neoteleostei</taxon>
        <taxon>Acanthomorphata</taxon>
        <taxon>Anabantaria</taxon>
        <taxon>Anabantiformes</taxon>
        <taxon>Channoidei</taxon>
        <taxon>Channidae</taxon>
        <taxon>Channa</taxon>
    </lineage>
</organism>
<protein>
    <submittedName>
        <fullName evidence="2">Uncharacterized protein</fullName>
    </submittedName>
</protein>
<evidence type="ECO:0000313" key="2">
    <source>
        <dbReference type="EMBL" id="KAF3699604.1"/>
    </source>
</evidence>
<reference evidence="2 3" key="1">
    <citation type="submission" date="2019-02" db="EMBL/GenBank/DDBJ databases">
        <title>Opniocepnalus argus genome.</title>
        <authorList>
            <person name="Zhou C."/>
            <person name="Xiao S."/>
        </authorList>
    </citation>
    <scope>NUCLEOTIDE SEQUENCE [LARGE SCALE GENOMIC DNA]</scope>
    <source>
        <strain evidence="2">OARG1902GOOAL</strain>
        <tissue evidence="2">Muscle</tissue>
    </source>
</reference>
<dbReference type="Proteomes" id="UP000503349">
    <property type="component" value="Chromosome 15"/>
</dbReference>
<proteinExistence type="predicted"/>
<dbReference type="EMBL" id="CM015726">
    <property type="protein sequence ID" value="KAF3699604.1"/>
    <property type="molecule type" value="Genomic_DNA"/>
</dbReference>
<gene>
    <name evidence="2" type="ORF">EXN66_Car015291</name>
</gene>
<reference evidence="3" key="2">
    <citation type="submission" date="2019-02" db="EMBL/GenBank/DDBJ databases">
        <title>Opniocepnalus argus Var Kimnra genome.</title>
        <authorList>
            <person name="Zhou C."/>
            <person name="Xiao S."/>
        </authorList>
    </citation>
    <scope>NUCLEOTIDE SEQUENCE [LARGE SCALE GENOMIC DNA]</scope>
</reference>
<name>A0A6G1QB06_CHAAH</name>
<feature type="transmembrane region" description="Helical" evidence="1">
    <location>
        <begin position="33"/>
        <end position="58"/>
    </location>
</feature>
<keyword evidence="1" id="KW-0812">Transmembrane</keyword>
<keyword evidence="1" id="KW-0472">Membrane</keyword>
<keyword evidence="3" id="KW-1185">Reference proteome</keyword>
<accession>A0A6G1QB06</accession>
<sequence length="79" mass="9085">MAQPRGAHLEIEQDVINALENQPAPSACLTKRFMVSLILLNMLFWLFPQLFCCPTAFLMADYDQRHQGICGFMSRLHLM</sequence>
<dbReference type="AlphaFoldDB" id="A0A6G1QB06"/>